<evidence type="ECO:0000256" key="6">
    <source>
        <dbReference type="SAM" id="Phobius"/>
    </source>
</evidence>
<evidence type="ECO:0000256" key="5">
    <source>
        <dbReference type="ARBA" id="ARBA00023136"/>
    </source>
</evidence>
<comment type="subcellular location">
    <subcellularLocation>
        <location evidence="1">Cell membrane</location>
        <topology evidence="1">Multi-pass membrane protein</topology>
    </subcellularLocation>
</comment>
<evidence type="ECO:0000256" key="3">
    <source>
        <dbReference type="ARBA" id="ARBA00022692"/>
    </source>
</evidence>
<reference evidence="8 9" key="1">
    <citation type="submission" date="2017-08" db="EMBL/GenBank/DDBJ databases">
        <title>Infants hospitalized years apart are colonized by the same room-sourced microbial strains.</title>
        <authorList>
            <person name="Brooks B."/>
            <person name="Olm M.R."/>
            <person name="Firek B.A."/>
            <person name="Baker R."/>
            <person name="Thomas B.C."/>
            <person name="Morowitz M.J."/>
            <person name="Banfield J.F."/>
        </authorList>
    </citation>
    <scope>NUCLEOTIDE SEQUENCE [LARGE SCALE GENOMIC DNA]</scope>
    <source>
        <strain evidence="8">S2_003_000_R2_11</strain>
    </source>
</reference>
<dbReference type="Proteomes" id="UP000248975">
    <property type="component" value="Unassembled WGS sequence"/>
</dbReference>
<evidence type="ECO:0000256" key="4">
    <source>
        <dbReference type="ARBA" id="ARBA00022989"/>
    </source>
</evidence>
<feature type="transmembrane region" description="Helical" evidence="6">
    <location>
        <begin position="12"/>
        <end position="36"/>
    </location>
</feature>
<dbReference type="PANTHER" id="PTHR42709:SF6">
    <property type="entry name" value="UNDECAPRENYL PHOSPHATE TRANSPORTER A"/>
    <property type="match status" value="1"/>
</dbReference>
<name>A0A2W5S1C7_CERSP</name>
<dbReference type="InterPro" id="IPR051311">
    <property type="entry name" value="DedA_domain"/>
</dbReference>
<sequence length="177" mass="19569">MQLIHDSAAFIHPYLVQYGVIAVFCLVYLEALGAPVPGESALIAASVLVIHHDFTVWHLMFGVWAGAVLGDCTGYLIGRVGGRRFLLRYGSIIKLTPERLETIEQKFSRYGIWIVIGARFVVLLRQLNGLVAGSVGMPWHKFLAANIIGGALWAAVWTLGPYFFGSHIHPEELLKKL</sequence>
<organism evidence="8 9">
    <name type="scientific">Cereibacter sphaeroides</name>
    <name type="common">Rhodobacter sphaeroides</name>
    <dbReference type="NCBI Taxonomy" id="1063"/>
    <lineage>
        <taxon>Bacteria</taxon>
        <taxon>Pseudomonadati</taxon>
        <taxon>Pseudomonadota</taxon>
        <taxon>Alphaproteobacteria</taxon>
        <taxon>Rhodobacterales</taxon>
        <taxon>Paracoccaceae</taxon>
        <taxon>Cereibacter</taxon>
    </lineage>
</organism>
<feature type="transmembrane region" description="Helical" evidence="6">
    <location>
        <begin position="144"/>
        <end position="165"/>
    </location>
</feature>
<keyword evidence="3 6" id="KW-0812">Transmembrane</keyword>
<comment type="caution">
    <text evidence="8">The sequence shown here is derived from an EMBL/GenBank/DDBJ whole genome shotgun (WGS) entry which is preliminary data.</text>
</comment>
<keyword evidence="5 6" id="KW-0472">Membrane</keyword>
<evidence type="ECO:0000259" key="7">
    <source>
        <dbReference type="Pfam" id="PF09335"/>
    </source>
</evidence>
<dbReference type="AlphaFoldDB" id="A0A2W5S1C7"/>
<dbReference type="EMBL" id="QFQS01000003">
    <property type="protein sequence ID" value="PZQ96781.1"/>
    <property type="molecule type" value="Genomic_DNA"/>
</dbReference>
<dbReference type="Pfam" id="PF09335">
    <property type="entry name" value="VTT_dom"/>
    <property type="match status" value="1"/>
</dbReference>
<proteinExistence type="predicted"/>
<evidence type="ECO:0000313" key="8">
    <source>
        <dbReference type="EMBL" id="PZQ96781.1"/>
    </source>
</evidence>
<evidence type="ECO:0000313" key="9">
    <source>
        <dbReference type="Proteomes" id="UP000248975"/>
    </source>
</evidence>
<evidence type="ECO:0000256" key="2">
    <source>
        <dbReference type="ARBA" id="ARBA00022475"/>
    </source>
</evidence>
<keyword evidence="2" id="KW-1003">Cell membrane</keyword>
<accession>A0A2W5S1C7</accession>
<evidence type="ECO:0000256" key="1">
    <source>
        <dbReference type="ARBA" id="ARBA00004651"/>
    </source>
</evidence>
<dbReference type="PANTHER" id="PTHR42709">
    <property type="entry name" value="ALKALINE PHOSPHATASE LIKE PROTEIN"/>
    <property type="match status" value="1"/>
</dbReference>
<dbReference type="InterPro" id="IPR032816">
    <property type="entry name" value="VTT_dom"/>
</dbReference>
<keyword evidence="4 6" id="KW-1133">Transmembrane helix</keyword>
<dbReference type="GO" id="GO:0005886">
    <property type="term" value="C:plasma membrane"/>
    <property type="evidence" value="ECO:0007669"/>
    <property type="project" value="UniProtKB-SubCell"/>
</dbReference>
<gene>
    <name evidence="8" type="ORF">DI533_14445</name>
</gene>
<protein>
    <submittedName>
        <fullName evidence="8">DedA family protein</fullName>
    </submittedName>
</protein>
<feature type="domain" description="VTT" evidence="7">
    <location>
        <begin position="36"/>
        <end position="159"/>
    </location>
</feature>
<feature type="transmembrane region" description="Helical" evidence="6">
    <location>
        <begin position="56"/>
        <end position="78"/>
    </location>
</feature>